<dbReference type="OrthoDB" id="432881at2759"/>
<dbReference type="InterPro" id="IPR045150">
    <property type="entry name" value="CYB561D1/2"/>
</dbReference>
<evidence type="ECO:0000256" key="1">
    <source>
        <dbReference type="ARBA" id="ARBA00001970"/>
    </source>
</evidence>
<evidence type="ECO:0000256" key="10">
    <source>
        <dbReference type="ARBA" id="ARBA00023136"/>
    </source>
</evidence>
<evidence type="ECO:0000256" key="6">
    <source>
        <dbReference type="ARBA" id="ARBA00022723"/>
    </source>
</evidence>
<keyword evidence="7" id="KW-0249">Electron transport</keyword>
<evidence type="ECO:0000256" key="8">
    <source>
        <dbReference type="ARBA" id="ARBA00022989"/>
    </source>
</evidence>
<evidence type="ECO:0000256" key="7">
    <source>
        <dbReference type="ARBA" id="ARBA00022982"/>
    </source>
</evidence>
<accession>A0A3M7SKN0</accession>
<keyword evidence="10 12" id="KW-0472">Membrane</keyword>
<evidence type="ECO:0000256" key="11">
    <source>
        <dbReference type="ARBA" id="ARBA00024225"/>
    </source>
</evidence>
<evidence type="ECO:0000256" key="3">
    <source>
        <dbReference type="ARBA" id="ARBA00022448"/>
    </source>
</evidence>
<feature type="transmembrane region" description="Helical" evidence="12">
    <location>
        <begin position="171"/>
        <end position="189"/>
    </location>
</feature>
<dbReference type="PANTHER" id="PTHR15422:SF45">
    <property type="entry name" value="CYTOCHROME B561 DOMAIN-CONTAINING PROTEIN"/>
    <property type="match status" value="1"/>
</dbReference>
<keyword evidence="9" id="KW-0408">Iron</keyword>
<dbReference type="SMART" id="SM00665">
    <property type="entry name" value="B561"/>
    <property type="match status" value="1"/>
</dbReference>
<dbReference type="Gene3D" id="1.20.120.1770">
    <property type="match status" value="1"/>
</dbReference>
<keyword evidence="5 12" id="KW-0812">Transmembrane</keyword>
<dbReference type="EC" id="7.2.1.3" evidence="11"/>
<dbReference type="PROSITE" id="PS50939">
    <property type="entry name" value="CYTOCHROME_B561"/>
    <property type="match status" value="1"/>
</dbReference>
<keyword evidence="4" id="KW-0349">Heme</keyword>
<dbReference type="GO" id="GO:0016020">
    <property type="term" value="C:membrane"/>
    <property type="evidence" value="ECO:0007669"/>
    <property type="project" value="UniProtKB-SubCell"/>
</dbReference>
<name>A0A3M7SKN0_BRAPC</name>
<dbReference type="GO" id="GO:0046872">
    <property type="term" value="F:metal ion binding"/>
    <property type="evidence" value="ECO:0007669"/>
    <property type="project" value="UniProtKB-KW"/>
</dbReference>
<comment type="subcellular location">
    <subcellularLocation>
        <location evidence="2">Membrane</location>
        <topology evidence="2">Multi-pass membrane protein</topology>
    </subcellularLocation>
</comment>
<dbReference type="Pfam" id="PF03188">
    <property type="entry name" value="Cytochrom_B561"/>
    <property type="match status" value="1"/>
</dbReference>
<feature type="transmembrane region" description="Helical" evidence="12">
    <location>
        <begin position="147"/>
        <end position="165"/>
    </location>
</feature>
<dbReference type="EMBL" id="REGN01001205">
    <property type="protein sequence ID" value="RNA36289.1"/>
    <property type="molecule type" value="Genomic_DNA"/>
</dbReference>
<dbReference type="PANTHER" id="PTHR15422">
    <property type="entry name" value="OS05G0565100 PROTEIN"/>
    <property type="match status" value="1"/>
</dbReference>
<gene>
    <name evidence="14" type="ORF">BpHYR1_016586</name>
</gene>
<keyword evidence="3" id="KW-0813">Transport</keyword>
<evidence type="ECO:0000313" key="14">
    <source>
        <dbReference type="EMBL" id="RNA36289.1"/>
    </source>
</evidence>
<dbReference type="GO" id="GO:0140575">
    <property type="term" value="F:transmembrane monodehydroascorbate reductase activity"/>
    <property type="evidence" value="ECO:0007669"/>
    <property type="project" value="InterPro"/>
</dbReference>
<evidence type="ECO:0000256" key="9">
    <source>
        <dbReference type="ARBA" id="ARBA00023004"/>
    </source>
</evidence>
<comment type="caution">
    <text evidence="14">The sequence shown here is derived from an EMBL/GenBank/DDBJ whole genome shotgun (WGS) entry which is preliminary data.</text>
</comment>
<dbReference type="GO" id="GO:0140571">
    <property type="term" value="F:transmembrane ascorbate ferrireductase activity"/>
    <property type="evidence" value="ECO:0007669"/>
    <property type="project" value="UniProtKB-EC"/>
</dbReference>
<dbReference type="CDD" id="cd08761">
    <property type="entry name" value="Cyt_b561_CYB561D2_like"/>
    <property type="match status" value="1"/>
</dbReference>
<evidence type="ECO:0000313" key="15">
    <source>
        <dbReference type="Proteomes" id="UP000276133"/>
    </source>
</evidence>
<evidence type="ECO:0000256" key="12">
    <source>
        <dbReference type="SAM" id="Phobius"/>
    </source>
</evidence>
<evidence type="ECO:0000256" key="2">
    <source>
        <dbReference type="ARBA" id="ARBA00004141"/>
    </source>
</evidence>
<feature type="domain" description="Cytochrome b561" evidence="13">
    <location>
        <begin position="1"/>
        <end position="192"/>
    </location>
</feature>
<dbReference type="STRING" id="10195.A0A3M7SKN0"/>
<evidence type="ECO:0000256" key="5">
    <source>
        <dbReference type="ARBA" id="ARBA00022692"/>
    </source>
</evidence>
<feature type="transmembrane region" description="Helical" evidence="12">
    <location>
        <begin position="99"/>
        <end position="127"/>
    </location>
</feature>
<dbReference type="Proteomes" id="UP000276133">
    <property type="component" value="Unassembled WGS sequence"/>
</dbReference>
<dbReference type="AlphaFoldDB" id="A0A3M7SKN0"/>
<feature type="transmembrane region" description="Helical" evidence="12">
    <location>
        <begin position="30"/>
        <end position="47"/>
    </location>
</feature>
<organism evidence="14 15">
    <name type="scientific">Brachionus plicatilis</name>
    <name type="common">Marine rotifer</name>
    <name type="synonym">Brachionus muelleri</name>
    <dbReference type="NCBI Taxonomy" id="10195"/>
    <lineage>
        <taxon>Eukaryota</taxon>
        <taxon>Metazoa</taxon>
        <taxon>Spiralia</taxon>
        <taxon>Gnathifera</taxon>
        <taxon>Rotifera</taxon>
        <taxon>Eurotatoria</taxon>
        <taxon>Monogononta</taxon>
        <taxon>Pseudotrocha</taxon>
        <taxon>Ploima</taxon>
        <taxon>Brachionidae</taxon>
        <taxon>Brachionus</taxon>
    </lineage>
</organism>
<reference evidence="14 15" key="1">
    <citation type="journal article" date="2018" name="Sci. Rep.">
        <title>Genomic signatures of local adaptation to the degree of environmental predictability in rotifers.</title>
        <authorList>
            <person name="Franch-Gras L."/>
            <person name="Hahn C."/>
            <person name="Garcia-Roger E.M."/>
            <person name="Carmona M.J."/>
            <person name="Serra M."/>
            <person name="Gomez A."/>
        </authorList>
    </citation>
    <scope>NUCLEOTIDE SEQUENCE [LARGE SCALE GENOMIC DNA]</scope>
    <source>
        <strain evidence="14">HYR1</strain>
    </source>
</reference>
<keyword evidence="6" id="KW-0479">Metal-binding</keyword>
<keyword evidence="15" id="KW-1185">Reference proteome</keyword>
<protein>
    <recommendedName>
        <fullName evidence="11">ascorbate ferrireductase (transmembrane)</fullName>
        <ecNumber evidence="11">7.2.1.3</ecNumber>
    </recommendedName>
</protein>
<keyword evidence="8 12" id="KW-1133">Transmembrane helix</keyword>
<sequence length="192" mass="21710">MVAHIFSLAFIAAIAFFSLPGSSLFSWHPFLMTIGYVGFLFQAILVFSKESSLFSGVKHKNKVTLHWILNALGVFSILVAYAAIYYHKEEIERPHFKSWHGTIGIFTIGYTVIQFIAGHNLTIFNFFIRKFVKYQSLCMYHATSGTFLYVLACVSISLGICSNWFSESTPFYVGYLCFAITAMLGLIVTNQF</sequence>
<proteinExistence type="predicted"/>
<comment type="cofactor">
    <cofactor evidence="1">
        <name>heme b</name>
        <dbReference type="ChEBI" id="CHEBI:60344"/>
    </cofactor>
</comment>
<dbReference type="InterPro" id="IPR006593">
    <property type="entry name" value="Cyt_b561/ferric_Rdtase_TM"/>
</dbReference>
<evidence type="ECO:0000259" key="13">
    <source>
        <dbReference type="PROSITE" id="PS50939"/>
    </source>
</evidence>
<feature type="transmembrane region" description="Helical" evidence="12">
    <location>
        <begin position="67"/>
        <end position="87"/>
    </location>
</feature>
<evidence type="ECO:0000256" key="4">
    <source>
        <dbReference type="ARBA" id="ARBA00022617"/>
    </source>
</evidence>